<sequence length="84" mass="9097">MRLTGRAMVLVGVLLATGATAQERGGAARMPAGRPGMAPLQTEPGDIWAEVRSWTDGARRRPTTSTEPPRQAPRRRPQASPPRR</sequence>
<reference evidence="3" key="1">
    <citation type="submission" date="2020-08" db="EMBL/GenBank/DDBJ databases">
        <authorList>
            <person name="Hu Y."/>
            <person name="Nguyen S.V."/>
            <person name="Li F."/>
            <person name="Fanning S."/>
        </authorList>
    </citation>
    <scope>NUCLEOTIDE SEQUENCE</scope>
    <source>
        <strain evidence="3">SYSU D8009</strain>
    </source>
</reference>
<gene>
    <name evidence="3" type="ORF">H7965_24140</name>
</gene>
<dbReference type="EMBL" id="JACOMF010000052">
    <property type="protein sequence ID" value="MBC4018380.1"/>
    <property type="molecule type" value="Genomic_DNA"/>
</dbReference>
<comment type="caution">
    <text evidence="3">The sequence shown here is derived from an EMBL/GenBank/DDBJ whole genome shotgun (WGS) entry which is preliminary data.</text>
</comment>
<evidence type="ECO:0000256" key="1">
    <source>
        <dbReference type="SAM" id="MobiDB-lite"/>
    </source>
</evidence>
<feature type="chain" id="PRO_5040731439" evidence="2">
    <location>
        <begin position="22"/>
        <end position="84"/>
    </location>
</feature>
<evidence type="ECO:0000256" key="2">
    <source>
        <dbReference type="SAM" id="SignalP"/>
    </source>
</evidence>
<feature type="region of interest" description="Disordered" evidence="1">
    <location>
        <begin position="17"/>
        <end position="84"/>
    </location>
</feature>
<feature type="compositionally biased region" description="Low complexity" evidence="1">
    <location>
        <begin position="24"/>
        <end position="39"/>
    </location>
</feature>
<accession>A0A9X0R2H6</accession>
<organism evidence="3 4">
    <name type="scientific">Siccirubricoccus deserti</name>
    <dbReference type="NCBI Taxonomy" id="2013562"/>
    <lineage>
        <taxon>Bacteria</taxon>
        <taxon>Pseudomonadati</taxon>
        <taxon>Pseudomonadota</taxon>
        <taxon>Alphaproteobacteria</taxon>
        <taxon>Acetobacterales</taxon>
        <taxon>Roseomonadaceae</taxon>
        <taxon>Siccirubricoccus</taxon>
    </lineage>
</organism>
<keyword evidence="4" id="KW-1185">Reference proteome</keyword>
<keyword evidence="2" id="KW-0732">Signal</keyword>
<proteinExistence type="predicted"/>
<name>A0A9X0R2H6_9PROT</name>
<protein>
    <submittedName>
        <fullName evidence="3">Uncharacterized protein</fullName>
    </submittedName>
</protein>
<feature type="signal peptide" evidence="2">
    <location>
        <begin position="1"/>
        <end position="21"/>
    </location>
</feature>
<feature type="compositionally biased region" description="Basic residues" evidence="1">
    <location>
        <begin position="72"/>
        <end position="84"/>
    </location>
</feature>
<evidence type="ECO:0000313" key="3">
    <source>
        <dbReference type="EMBL" id="MBC4018380.1"/>
    </source>
</evidence>
<evidence type="ECO:0000313" key="4">
    <source>
        <dbReference type="Proteomes" id="UP000600101"/>
    </source>
</evidence>
<dbReference type="RefSeq" id="WP_186773133.1">
    <property type="nucleotide sequence ID" value="NZ_JACOMF010000052.1"/>
</dbReference>
<dbReference type="AlphaFoldDB" id="A0A9X0R2H6"/>
<dbReference type="Proteomes" id="UP000600101">
    <property type="component" value="Unassembled WGS sequence"/>
</dbReference>